<dbReference type="Proteomes" id="UP000076079">
    <property type="component" value="Chromosome"/>
</dbReference>
<evidence type="ECO:0000313" key="2">
    <source>
        <dbReference type="Proteomes" id="UP000076079"/>
    </source>
</evidence>
<dbReference type="AlphaFoldDB" id="A0A143PSL4"/>
<sequence>MPIAVPAWFDDVDITDWADVQPEELLEKRREHVDRHAAARAFKYSRATASLLYDEIGFRWTAAVPVRGEVPLQTIDSARLRHTEAARQSCDLYDLHAAEQERLGHRPLDLPPNAGFTWQRRGKLIDFIANEDGEAVRRGEVWRFPVSALPSGLMAGADVSDSPRLPTQRGRANVPGVHWLPFLELLEAGYFKRMQQWRGRLVDVTAPGCFYCFVSHRWLAVTEPDPEGRQAAFLAWQMFAHLCEAVRVARIRGLQSPRKFIAQMSTPVGPSGSSLAEALLVNVLRPAGRDGLIEQAWHEALVEEHLIAAYATATADQDVGLTKLSNLLRKRPALRSLCERVFLWYDYSCLPQPPRSADDERFFRRALPHLPSIQLLGRTAILLDDAEDYLSRAWCALEAVVADPGDTTDLLVGSKRTNLRSGSVELHFENLLLDRPHIQWRAVLDTEVFRVQRPEQCMARLNLSATDPTDIALIYESLRRLSAPRKIHSDAMEVVTGVVPLPVTEHRRVLVPRVSRDSVKMTGKARWSLNWTGALELESCWGPDDDAMSITPFLPLHGAVPAQDRRPRCHVVVIAACEGEAVLLSNWVRAKRGELEELLGSVLQSLSWLATDVAPVGHFVQGTLQAVAVDCPQWIVVASEARFISCNVTAIILALLCRAKARCFAFAIDAHEDNVAELELAGTGQPSDGGDIELFGVTFPRHAGGLLRSSLVEYLVAERPAGQDADSPDAPATG</sequence>
<organism evidence="1 2">
    <name type="scientific">Luteitalea pratensis</name>
    <dbReference type="NCBI Taxonomy" id="1855912"/>
    <lineage>
        <taxon>Bacteria</taxon>
        <taxon>Pseudomonadati</taxon>
        <taxon>Acidobacteriota</taxon>
        <taxon>Vicinamibacteria</taxon>
        <taxon>Vicinamibacterales</taxon>
        <taxon>Vicinamibacteraceae</taxon>
        <taxon>Luteitalea</taxon>
    </lineage>
</organism>
<reference evidence="2" key="2">
    <citation type="submission" date="2016-04" db="EMBL/GenBank/DDBJ databases">
        <title>First Complete Genome Sequence of a Subdivision 6 Acidobacterium.</title>
        <authorList>
            <person name="Huang S."/>
            <person name="Vieira S."/>
            <person name="Bunk B."/>
            <person name="Riedel T."/>
            <person name="Sproeer C."/>
            <person name="Overmann J."/>
        </authorList>
    </citation>
    <scope>NUCLEOTIDE SEQUENCE [LARGE SCALE GENOMIC DNA]</scope>
    <source>
        <strain evidence="2">DSM 100886 HEG_-6_39</strain>
    </source>
</reference>
<name>A0A143PSL4_LUTPR</name>
<dbReference type="EMBL" id="CP015136">
    <property type="protein sequence ID" value="AMY10829.1"/>
    <property type="molecule type" value="Genomic_DNA"/>
</dbReference>
<protein>
    <submittedName>
        <fullName evidence="1">Uncharacterized protein</fullName>
    </submittedName>
</protein>
<evidence type="ECO:0000313" key="1">
    <source>
        <dbReference type="EMBL" id="AMY10829.1"/>
    </source>
</evidence>
<dbReference type="OrthoDB" id="4577788at2"/>
<reference evidence="1 2" key="1">
    <citation type="journal article" date="2016" name="Genome Announc.">
        <title>First Complete Genome Sequence of a Subdivision 6 Acidobacterium Strain.</title>
        <authorList>
            <person name="Huang S."/>
            <person name="Vieira S."/>
            <person name="Bunk B."/>
            <person name="Riedel T."/>
            <person name="Sproer C."/>
            <person name="Overmann J."/>
        </authorList>
    </citation>
    <scope>NUCLEOTIDE SEQUENCE [LARGE SCALE GENOMIC DNA]</scope>
    <source>
        <strain evidence="2">DSM 100886 HEG_-6_39</strain>
    </source>
</reference>
<dbReference type="KEGG" id="abac:LuPra_04072"/>
<accession>A0A143PSL4</accession>
<dbReference type="RefSeq" id="WP_110172428.1">
    <property type="nucleotide sequence ID" value="NZ_CP015136.1"/>
</dbReference>
<gene>
    <name evidence="1" type="ORF">LuPra_04072</name>
</gene>
<proteinExistence type="predicted"/>
<keyword evidence="2" id="KW-1185">Reference proteome</keyword>